<name>A0AAV7M5S6_PLEWA</name>
<reference evidence="2" key="1">
    <citation type="journal article" date="2022" name="bioRxiv">
        <title>Sequencing and chromosome-scale assembly of the giantPleurodeles waltlgenome.</title>
        <authorList>
            <person name="Brown T."/>
            <person name="Elewa A."/>
            <person name="Iarovenko S."/>
            <person name="Subramanian E."/>
            <person name="Araus A.J."/>
            <person name="Petzold A."/>
            <person name="Susuki M."/>
            <person name="Suzuki K.-i.T."/>
            <person name="Hayashi T."/>
            <person name="Toyoda A."/>
            <person name="Oliveira C."/>
            <person name="Osipova E."/>
            <person name="Leigh N.D."/>
            <person name="Simon A."/>
            <person name="Yun M.H."/>
        </authorList>
    </citation>
    <scope>NUCLEOTIDE SEQUENCE</scope>
    <source>
        <strain evidence="2">20211129_DDA</strain>
        <tissue evidence="2">Liver</tissue>
    </source>
</reference>
<protein>
    <submittedName>
        <fullName evidence="2">Uncharacterized protein</fullName>
    </submittedName>
</protein>
<evidence type="ECO:0000256" key="1">
    <source>
        <dbReference type="SAM" id="MobiDB-lite"/>
    </source>
</evidence>
<feature type="region of interest" description="Disordered" evidence="1">
    <location>
        <begin position="53"/>
        <end position="76"/>
    </location>
</feature>
<dbReference type="Proteomes" id="UP001066276">
    <property type="component" value="Chromosome 10"/>
</dbReference>
<evidence type="ECO:0000313" key="3">
    <source>
        <dbReference type="Proteomes" id="UP001066276"/>
    </source>
</evidence>
<gene>
    <name evidence="2" type="ORF">NDU88_003040</name>
</gene>
<sequence length="211" mass="22714">MKAHGGAAQTLVRGARARAQFKARRPQAARTWGDVGASAVGAAVWWSSTGGVRAPPGHQLEERAQPGAVRPTSRDLASLEGRSLNPILSVQESRLDSRSAMSGIIEEEELDYEEETRGLCLGCRGVHGGRSSSLFSIFVIKEFHVFNPLIGIPLANRSCNVRASALAQRSSSARHKSIPGVAGAFQCMAIRRLYITSAKAMHLSECFRFLG</sequence>
<evidence type="ECO:0000313" key="2">
    <source>
        <dbReference type="EMBL" id="KAJ1097924.1"/>
    </source>
</evidence>
<comment type="caution">
    <text evidence="2">The sequence shown here is derived from an EMBL/GenBank/DDBJ whole genome shotgun (WGS) entry which is preliminary data.</text>
</comment>
<proteinExistence type="predicted"/>
<organism evidence="2 3">
    <name type="scientific">Pleurodeles waltl</name>
    <name type="common">Iberian ribbed newt</name>
    <dbReference type="NCBI Taxonomy" id="8319"/>
    <lineage>
        <taxon>Eukaryota</taxon>
        <taxon>Metazoa</taxon>
        <taxon>Chordata</taxon>
        <taxon>Craniata</taxon>
        <taxon>Vertebrata</taxon>
        <taxon>Euteleostomi</taxon>
        <taxon>Amphibia</taxon>
        <taxon>Batrachia</taxon>
        <taxon>Caudata</taxon>
        <taxon>Salamandroidea</taxon>
        <taxon>Salamandridae</taxon>
        <taxon>Pleurodelinae</taxon>
        <taxon>Pleurodeles</taxon>
    </lineage>
</organism>
<accession>A0AAV7M5S6</accession>
<dbReference type="EMBL" id="JANPWB010000014">
    <property type="protein sequence ID" value="KAJ1097924.1"/>
    <property type="molecule type" value="Genomic_DNA"/>
</dbReference>
<keyword evidence="3" id="KW-1185">Reference proteome</keyword>
<dbReference type="AlphaFoldDB" id="A0AAV7M5S6"/>